<dbReference type="InterPro" id="IPR001506">
    <property type="entry name" value="Peptidase_M12A"/>
</dbReference>
<keyword evidence="1 2" id="KW-0482">Metalloprotease</keyword>
<keyword evidence="1 2" id="KW-0862">Zinc</keyword>
<dbReference type="Gene3D" id="3.40.390.10">
    <property type="entry name" value="Collagenase (Catalytic Domain)"/>
    <property type="match status" value="1"/>
</dbReference>
<dbReference type="Pfam" id="PF01400">
    <property type="entry name" value="Astacin"/>
    <property type="match status" value="1"/>
</dbReference>
<name>A0AA36ISL6_9DINO</name>
<proteinExistence type="predicted"/>
<accession>A0AA36ISL6</accession>
<keyword evidence="1 2" id="KW-0645">Protease</keyword>
<dbReference type="PROSITE" id="PS51864">
    <property type="entry name" value="ASTACIN"/>
    <property type="match status" value="1"/>
</dbReference>
<dbReference type="Proteomes" id="UP001178507">
    <property type="component" value="Unassembled WGS sequence"/>
</dbReference>
<comment type="caution">
    <text evidence="1">Lacks conserved residue(s) required for the propagation of feature annotation.</text>
</comment>
<feature type="domain" description="Peptidase M12A" evidence="3">
    <location>
        <begin position="158"/>
        <end position="361"/>
    </location>
</feature>
<comment type="cofactor">
    <cofactor evidence="1 2">
        <name>Zn(2+)</name>
        <dbReference type="ChEBI" id="CHEBI:29105"/>
    </cofactor>
    <text evidence="1 2">Binds 1 zinc ion per subunit.</text>
</comment>
<comment type="caution">
    <text evidence="4">The sequence shown here is derived from an EMBL/GenBank/DDBJ whole genome shotgun (WGS) entry which is preliminary data.</text>
</comment>
<feature type="binding site" evidence="1">
    <location>
        <position position="259"/>
    </location>
    <ligand>
        <name>Zn(2+)</name>
        <dbReference type="ChEBI" id="CHEBI:29105"/>
        <note>catalytic</note>
    </ligand>
</feature>
<dbReference type="AlphaFoldDB" id="A0AA36ISL6"/>
<sequence>MDAPLRFLCLFGFASWASKKSMEDPALELDPENVTSHVEGLADLVLQLDHDPTADKEAAQVSKDAAKGRLTQDAAKIMDLTRDLAGTLTPEAAAEAGAELTATDIEEIMNLTDKNGHLVHLEETKGAFQGDMVPEDQAQLRSFIQLAESSSYQIGAGKAYGRPWPGGMLKYCFHSNVSQSLKDTVHLAIKQYQKAVPCIRWQNVGYKSGDLCHQSPAVVIKSEPKGCNSYVGLVTSTSKPCQILNLQEPGCLSVGTAIHELGHALGMGHEQARPDRDHYVTIHWDNVQRGMERNFETNMENSTHPYDILSVMHYGRDFFAVNESLPTMTIKAAAFRLGVLEDCGYSIRFLCCFMLPLGSHS</sequence>
<feature type="binding site" evidence="1">
    <location>
        <position position="263"/>
    </location>
    <ligand>
        <name>Zn(2+)</name>
        <dbReference type="ChEBI" id="CHEBI:29105"/>
        <note>catalytic</note>
    </ligand>
</feature>
<evidence type="ECO:0000259" key="3">
    <source>
        <dbReference type="PROSITE" id="PS51864"/>
    </source>
</evidence>
<evidence type="ECO:0000256" key="1">
    <source>
        <dbReference type="PROSITE-ProRule" id="PRU01211"/>
    </source>
</evidence>
<dbReference type="GO" id="GO:0004222">
    <property type="term" value="F:metalloendopeptidase activity"/>
    <property type="evidence" value="ECO:0007669"/>
    <property type="project" value="UniProtKB-UniRule"/>
</dbReference>
<dbReference type="InterPro" id="IPR024079">
    <property type="entry name" value="MetalloPept_cat_dom_sf"/>
</dbReference>
<evidence type="ECO:0000313" key="5">
    <source>
        <dbReference type="Proteomes" id="UP001178507"/>
    </source>
</evidence>
<dbReference type="PRINTS" id="PR00480">
    <property type="entry name" value="ASTACIN"/>
</dbReference>
<dbReference type="InterPro" id="IPR006026">
    <property type="entry name" value="Peptidase_Metallo"/>
</dbReference>
<keyword evidence="1 2" id="KW-0479">Metal-binding</keyword>
<feature type="binding site" evidence="1">
    <location>
        <position position="269"/>
    </location>
    <ligand>
        <name>Zn(2+)</name>
        <dbReference type="ChEBI" id="CHEBI:29105"/>
        <note>catalytic</note>
    </ligand>
</feature>
<keyword evidence="1 2" id="KW-0378">Hydrolase</keyword>
<dbReference type="GO" id="GO:0006508">
    <property type="term" value="P:proteolysis"/>
    <property type="evidence" value="ECO:0007669"/>
    <property type="project" value="UniProtKB-KW"/>
</dbReference>
<dbReference type="SUPFAM" id="SSF55486">
    <property type="entry name" value="Metalloproteases ('zincins'), catalytic domain"/>
    <property type="match status" value="1"/>
</dbReference>
<dbReference type="GO" id="GO:0008270">
    <property type="term" value="F:zinc ion binding"/>
    <property type="evidence" value="ECO:0007669"/>
    <property type="project" value="UniProtKB-UniRule"/>
</dbReference>
<dbReference type="PANTHER" id="PTHR10127:SF859">
    <property type="entry name" value="METALLOENDOPEPTIDASE"/>
    <property type="match status" value="1"/>
</dbReference>
<feature type="active site" evidence="1">
    <location>
        <position position="260"/>
    </location>
</feature>
<gene>
    <name evidence="4" type="ORF">EVOR1521_LOCUS17294</name>
</gene>
<keyword evidence="5" id="KW-1185">Reference proteome</keyword>
<evidence type="ECO:0000313" key="4">
    <source>
        <dbReference type="EMBL" id="CAJ1392117.1"/>
    </source>
</evidence>
<protein>
    <recommendedName>
        <fullName evidence="2">Metalloendopeptidase</fullName>
        <ecNumber evidence="2">3.4.24.-</ecNumber>
    </recommendedName>
</protein>
<dbReference type="EC" id="3.4.24.-" evidence="2"/>
<organism evidence="4 5">
    <name type="scientific">Effrenium voratum</name>
    <dbReference type="NCBI Taxonomy" id="2562239"/>
    <lineage>
        <taxon>Eukaryota</taxon>
        <taxon>Sar</taxon>
        <taxon>Alveolata</taxon>
        <taxon>Dinophyceae</taxon>
        <taxon>Suessiales</taxon>
        <taxon>Symbiodiniaceae</taxon>
        <taxon>Effrenium</taxon>
    </lineage>
</organism>
<dbReference type="SMART" id="SM00235">
    <property type="entry name" value="ZnMc"/>
    <property type="match status" value="1"/>
</dbReference>
<reference evidence="4" key="1">
    <citation type="submission" date="2023-08" db="EMBL/GenBank/DDBJ databases">
        <authorList>
            <person name="Chen Y."/>
            <person name="Shah S."/>
            <person name="Dougan E. K."/>
            <person name="Thang M."/>
            <person name="Chan C."/>
        </authorList>
    </citation>
    <scope>NUCLEOTIDE SEQUENCE</scope>
</reference>
<evidence type="ECO:0000256" key="2">
    <source>
        <dbReference type="RuleBase" id="RU361183"/>
    </source>
</evidence>
<dbReference type="EMBL" id="CAUJNA010002269">
    <property type="protein sequence ID" value="CAJ1392117.1"/>
    <property type="molecule type" value="Genomic_DNA"/>
</dbReference>
<dbReference type="PANTHER" id="PTHR10127">
    <property type="entry name" value="DISCOIDIN, CUB, EGF, LAMININ , AND ZINC METALLOPROTEASE DOMAIN CONTAINING"/>
    <property type="match status" value="1"/>
</dbReference>